<dbReference type="Gene3D" id="1.10.287.950">
    <property type="entry name" value="Methyl-accepting chemotaxis protein"/>
    <property type="match status" value="1"/>
</dbReference>
<feature type="domain" description="Methyl-accepting transducer" evidence="6">
    <location>
        <begin position="321"/>
        <end position="550"/>
    </location>
</feature>
<evidence type="ECO:0000259" key="6">
    <source>
        <dbReference type="PROSITE" id="PS50111"/>
    </source>
</evidence>
<evidence type="ECO:0000256" key="1">
    <source>
        <dbReference type="ARBA" id="ARBA00022500"/>
    </source>
</evidence>
<dbReference type="EMBL" id="VUMT01000010">
    <property type="protein sequence ID" value="MSS63830.1"/>
    <property type="molecule type" value="Genomic_DNA"/>
</dbReference>
<feature type="transmembrane region" description="Helical" evidence="5">
    <location>
        <begin position="186"/>
        <end position="206"/>
    </location>
</feature>
<evidence type="ECO:0000259" key="7">
    <source>
        <dbReference type="PROSITE" id="PS50885"/>
    </source>
</evidence>
<dbReference type="SMART" id="SM00283">
    <property type="entry name" value="MA"/>
    <property type="match status" value="1"/>
</dbReference>
<keyword evidence="1" id="KW-0145">Chemotaxis</keyword>
<dbReference type="PANTHER" id="PTHR43531">
    <property type="entry name" value="PROTEIN ICFG"/>
    <property type="match status" value="1"/>
</dbReference>
<evidence type="ECO:0000313" key="9">
    <source>
        <dbReference type="Proteomes" id="UP000482209"/>
    </source>
</evidence>
<dbReference type="InterPro" id="IPR004089">
    <property type="entry name" value="MCPsignal_dom"/>
</dbReference>
<dbReference type="Proteomes" id="UP000482209">
    <property type="component" value="Unassembled WGS sequence"/>
</dbReference>
<gene>
    <name evidence="8" type="ORF">FYJ58_08065</name>
</gene>
<dbReference type="Pfam" id="PF00672">
    <property type="entry name" value="HAMP"/>
    <property type="match status" value="1"/>
</dbReference>
<dbReference type="GO" id="GO:0006935">
    <property type="term" value="P:chemotaxis"/>
    <property type="evidence" value="ECO:0007669"/>
    <property type="project" value="UniProtKB-KW"/>
</dbReference>
<keyword evidence="4" id="KW-0175">Coiled coil</keyword>
<dbReference type="SUPFAM" id="SSF58104">
    <property type="entry name" value="Methyl-accepting chemotaxis protein (MCP) signaling domain"/>
    <property type="match status" value="1"/>
</dbReference>
<proteinExistence type="inferred from homology"/>
<keyword evidence="5" id="KW-1133">Transmembrane helix</keyword>
<comment type="similarity">
    <text evidence="2">Belongs to the methyl-accepting chemotaxis (MCP) protein family.</text>
</comment>
<protein>
    <submittedName>
        <fullName evidence="8">Methyl-accepting chemotaxis protein</fullName>
    </submittedName>
</protein>
<organism evidence="8 9">
    <name type="scientific">Velocimicrobium porci</name>
    <dbReference type="NCBI Taxonomy" id="2606634"/>
    <lineage>
        <taxon>Bacteria</taxon>
        <taxon>Bacillati</taxon>
        <taxon>Bacillota</taxon>
        <taxon>Clostridia</taxon>
        <taxon>Lachnospirales</taxon>
        <taxon>Lachnospiraceae</taxon>
        <taxon>Velocimicrobium</taxon>
    </lineage>
</organism>
<evidence type="ECO:0000256" key="3">
    <source>
        <dbReference type="PROSITE-ProRule" id="PRU00284"/>
    </source>
</evidence>
<feature type="transmembrane region" description="Helical" evidence="5">
    <location>
        <begin position="12"/>
        <end position="38"/>
    </location>
</feature>
<comment type="caution">
    <text evidence="8">The sequence shown here is derived from an EMBL/GenBank/DDBJ whole genome shotgun (WGS) entry which is preliminary data.</text>
</comment>
<dbReference type="Pfam" id="PF00015">
    <property type="entry name" value="MCPsignal"/>
    <property type="match status" value="1"/>
</dbReference>
<feature type="domain" description="HAMP" evidence="7">
    <location>
        <begin position="216"/>
        <end position="269"/>
    </location>
</feature>
<dbReference type="InterPro" id="IPR024478">
    <property type="entry name" value="HlyB_4HB_MCP"/>
</dbReference>
<keyword evidence="9" id="KW-1185">Reference proteome</keyword>
<dbReference type="InterPro" id="IPR003660">
    <property type="entry name" value="HAMP_dom"/>
</dbReference>
<keyword evidence="5" id="KW-0472">Membrane</keyword>
<sequence length="568" mass="61711">MINFKKMRIKKRLTTGFIMVSAIASVAAVVGCIAMIIISSRYAYALQNYGFAQGDIGKAMVTFADTRSATRAVIGYDDADAIQEVLQTHDAKKEKFEEYFEAIKKTLVSKEVEEAYNNVASELDEYWKKDDEVISAGVTNDKEKSRQAQKIAMEELSPMYDELYENMEKLLELKVDKGNELSHSLGILRIILLILIIIIIAIAVVISTKLGDSIAEGIANPLGELSARLKEFAQGDLTTPFPKVTTDDEVADMAKEARQMAIDLSAIIKDAGELLGAMAEGDYSVNTKIEEKYVGEFGILKEAMRKMNRQMSETLHQINDASSQVSAGSNNMAEAAQALAEGATDQAASVEELQATIANITNAVHETAEHVEKSYEQAKKYAEEADNSRGEMKAMVTAMDRINDASQKIENIISEIEDIASQTNLLSLNAAIEAARAGEAGKGFAVVADQIRKLAEQSAQSAIDTRELIEGSLQEIAEGNKAAERAATSIEEVVEGIKSIADSSKQLSEISEKQANAMEQAELGVNQISEVIQSNSATAEESSATSEELAAQAISMSELVGKFILRER</sequence>
<reference evidence="8 9" key="1">
    <citation type="submission" date="2019-08" db="EMBL/GenBank/DDBJ databases">
        <title>In-depth cultivation of the pig gut microbiome towards novel bacterial diversity and tailored functional studies.</title>
        <authorList>
            <person name="Wylensek D."/>
            <person name="Hitch T.C.A."/>
            <person name="Clavel T."/>
        </authorList>
    </citation>
    <scope>NUCLEOTIDE SEQUENCE [LARGE SCALE GENOMIC DNA]</scope>
    <source>
        <strain evidence="8 9">WCA-693-APC-MOT-I</strain>
    </source>
</reference>
<keyword evidence="3" id="KW-0807">Transducer</keyword>
<dbReference type="PROSITE" id="PS50885">
    <property type="entry name" value="HAMP"/>
    <property type="match status" value="1"/>
</dbReference>
<evidence type="ECO:0000256" key="2">
    <source>
        <dbReference type="ARBA" id="ARBA00029447"/>
    </source>
</evidence>
<dbReference type="AlphaFoldDB" id="A0A6L5XY78"/>
<dbReference type="Gene3D" id="6.10.340.10">
    <property type="match status" value="1"/>
</dbReference>
<evidence type="ECO:0000313" key="8">
    <source>
        <dbReference type="EMBL" id="MSS63830.1"/>
    </source>
</evidence>
<dbReference type="SMART" id="SM00304">
    <property type="entry name" value="HAMP"/>
    <property type="match status" value="2"/>
</dbReference>
<keyword evidence="5" id="KW-0812">Transmembrane</keyword>
<evidence type="ECO:0000256" key="5">
    <source>
        <dbReference type="SAM" id="Phobius"/>
    </source>
</evidence>
<dbReference type="Pfam" id="PF12729">
    <property type="entry name" value="4HB_MCP_1"/>
    <property type="match status" value="1"/>
</dbReference>
<accession>A0A6L5XY78</accession>
<dbReference type="InterPro" id="IPR051310">
    <property type="entry name" value="MCP_chemotaxis"/>
</dbReference>
<name>A0A6L5XY78_9FIRM</name>
<dbReference type="GO" id="GO:0007165">
    <property type="term" value="P:signal transduction"/>
    <property type="evidence" value="ECO:0007669"/>
    <property type="project" value="UniProtKB-KW"/>
</dbReference>
<dbReference type="PANTHER" id="PTHR43531:SF11">
    <property type="entry name" value="METHYL-ACCEPTING CHEMOTAXIS PROTEIN 3"/>
    <property type="match status" value="1"/>
</dbReference>
<dbReference type="GO" id="GO:0005886">
    <property type="term" value="C:plasma membrane"/>
    <property type="evidence" value="ECO:0007669"/>
    <property type="project" value="TreeGrafter"/>
</dbReference>
<dbReference type="PROSITE" id="PS50111">
    <property type="entry name" value="CHEMOTAXIS_TRANSDUC_2"/>
    <property type="match status" value="1"/>
</dbReference>
<dbReference type="RefSeq" id="WP_154519241.1">
    <property type="nucleotide sequence ID" value="NZ_VUMT01000010.1"/>
</dbReference>
<dbReference type="SUPFAM" id="SSF158472">
    <property type="entry name" value="HAMP domain-like"/>
    <property type="match status" value="1"/>
</dbReference>
<dbReference type="PROSITE" id="PS51257">
    <property type="entry name" value="PROKAR_LIPOPROTEIN"/>
    <property type="match status" value="1"/>
</dbReference>
<feature type="coiled-coil region" evidence="4">
    <location>
        <begin position="304"/>
        <end position="353"/>
    </location>
</feature>
<evidence type="ECO:0000256" key="4">
    <source>
        <dbReference type="SAM" id="Coils"/>
    </source>
</evidence>
<dbReference type="GO" id="GO:0004888">
    <property type="term" value="F:transmembrane signaling receptor activity"/>
    <property type="evidence" value="ECO:0007669"/>
    <property type="project" value="TreeGrafter"/>
</dbReference>
<dbReference type="CDD" id="cd06225">
    <property type="entry name" value="HAMP"/>
    <property type="match status" value="1"/>
</dbReference>